<organism evidence="1 2">
    <name type="scientific">Derxia gummosa DSM 723</name>
    <dbReference type="NCBI Taxonomy" id="1121388"/>
    <lineage>
        <taxon>Bacteria</taxon>
        <taxon>Pseudomonadati</taxon>
        <taxon>Pseudomonadota</taxon>
        <taxon>Betaproteobacteria</taxon>
        <taxon>Burkholderiales</taxon>
        <taxon>Alcaligenaceae</taxon>
        <taxon>Derxia</taxon>
    </lineage>
</organism>
<dbReference type="OrthoDB" id="8794766at2"/>
<accession>A0A8B6X2D3</accession>
<evidence type="ECO:0000313" key="2">
    <source>
        <dbReference type="RefSeq" id="WP_028310809.1"/>
    </source>
</evidence>
<keyword evidence="1" id="KW-1185">Reference proteome</keyword>
<evidence type="ECO:0000313" key="1">
    <source>
        <dbReference type="Proteomes" id="UP000675920"/>
    </source>
</evidence>
<name>A0A8B6X2D3_9BURK</name>
<dbReference type="Proteomes" id="UP000675920">
    <property type="component" value="Unplaced"/>
</dbReference>
<proteinExistence type="predicted"/>
<dbReference type="RefSeq" id="WP_028310809.1">
    <property type="nucleotide sequence ID" value="NZ_AXWS01000008.1"/>
</dbReference>
<sequence length="181" mass="19913">MTLTMEAVLRKTELGRAEISRRGESLSRHERNLLVVADGRRRAAELLDLVGMENQHSLVRLLEAGLLEIVSLASEAVHAVTPSRAEPEPGSPAAIAPELFKAYACPPDASRQFRLYAFLGAQIPEFFGLGAIPLTLRLERADSLDELVTLFDKLVVAVEKKRGPKAVALYRERLDELLATS</sequence>
<reference evidence="2" key="1">
    <citation type="submission" date="2025-08" db="UniProtKB">
        <authorList>
            <consortium name="RefSeq"/>
        </authorList>
    </citation>
    <scope>IDENTIFICATION</scope>
</reference>
<protein>
    <submittedName>
        <fullName evidence="2">Uncharacterized protein</fullName>
    </submittedName>
</protein>
<dbReference type="AlphaFoldDB" id="A0A8B6X2D3"/>